<dbReference type="InterPro" id="IPR011008">
    <property type="entry name" value="Dimeric_a/b-barrel"/>
</dbReference>
<organism evidence="1 2">
    <name type="scientific">Phaeobacter gallaeciensis</name>
    <dbReference type="NCBI Taxonomy" id="60890"/>
    <lineage>
        <taxon>Bacteria</taxon>
        <taxon>Pseudomonadati</taxon>
        <taxon>Pseudomonadota</taxon>
        <taxon>Alphaproteobacteria</taxon>
        <taxon>Rhodobacterales</taxon>
        <taxon>Roseobacteraceae</taxon>
        <taxon>Phaeobacter</taxon>
    </lineage>
</organism>
<evidence type="ECO:0000313" key="1">
    <source>
        <dbReference type="EMBL" id="RBW52872.1"/>
    </source>
</evidence>
<name>A0A366WXL9_9RHOB</name>
<accession>A0A366WXL9</accession>
<comment type="caution">
    <text evidence="1">The sequence shown here is derived from an EMBL/GenBank/DDBJ whole genome shotgun (WGS) entry which is preliminary data.</text>
</comment>
<reference evidence="1 2" key="1">
    <citation type="submission" date="2018-07" db="EMBL/GenBank/DDBJ databases">
        <title>Modular assembly of carbohydrate-degrading microbial communities in the ocean.</title>
        <authorList>
            <person name="Enke T.N."/>
            <person name="Datta M.S."/>
            <person name="Schwartzman J.A."/>
            <person name="Cermak N."/>
            <person name="Schmitz D.A."/>
            <person name="Barrere J."/>
            <person name="Cordero O.X."/>
        </authorList>
    </citation>
    <scope>NUCLEOTIDE SEQUENCE [LARGE SCALE GENOMIC DNA]</scope>
    <source>
        <strain evidence="1 2">C3M10</strain>
    </source>
</reference>
<dbReference type="OrthoDB" id="1453400at2"/>
<dbReference type="RefSeq" id="WP_113824590.1">
    <property type="nucleotide sequence ID" value="NZ_QOCE01000038.1"/>
</dbReference>
<sequence>MTKNVAETVSFELAPGVTADQFIALSQKSEAFVRQNPGFIFRRLSAGEDGRWTDTVIWADMETAQAAAADFPKQDFAPALMAAIAPGSETMRHETIHWTVAPS</sequence>
<dbReference type="Proteomes" id="UP000252706">
    <property type="component" value="Unassembled WGS sequence"/>
</dbReference>
<protein>
    <recommendedName>
        <fullName evidence="3">ABM domain-containing protein</fullName>
    </recommendedName>
</protein>
<evidence type="ECO:0008006" key="3">
    <source>
        <dbReference type="Google" id="ProtNLM"/>
    </source>
</evidence>
<dbReference type="SUPFAM" id="SSF54909">
    <property type="entry name" value="Dimeric alpha+beta barrel"/>
    <property type="match status" value="1"/>
</dbReference>
<dbReference type="AlphaFoldDB" id="A0A366WXL9"/>
<gene>
    <name evidence="1" type="ORF">DS909_16710</name>
</gene>
<dbReference type="EMBL" id="QOCE01000038">
    <property type="protein sequence ID" value="RBW52872.1"/>
    <property type="molecule type" value="Genomic_DNA"/>
</dbReference>
<evidence type="ECO:0000313" key="2">
    <source>
        <dbReference type="Proteomes" id="UP000252706"/>
    </source>
</evidence>
<dbReference type="Gene3D" id="3.30.70.100">
    <property type="match status" value="1"/>
</dbReference>
<proteinExistence type="predicted"/>